<dbReference type="PANTHER" id="PTHR30535">
    <property type="entry name" value="VITAMIN B12-BINDING PROTEIN"/>
    <property type="match status" value="1"/>
</dbReference>
<dbReference type="Pfam" id="PF01497">
    <property type="entry name" value="Peripla_BP_2"/>
    <property type="match status" value="1"/>
</dbReference>
<protein>
    <submittedName>
        <fullName evidence="3">Iron ABC transporter substrate-binding protein</fullName>
    </submittedName>
</protein>
<gene>
    <name evidence="3" type="ORF">ENU14_05150</name>
</gene>
<dbReference type="InterPro" id="IPR050902">
    <property type="entry name" value="ABC_Transporter_SBP"/>
</dbReference>
<comment type="caution">
    <text evidence="3">The sequence shown here is derived from an EMBL/GenBank/DDBJ whole genome shotgun (WGS) entry which is preliminary data.</text>
</comment>
<dbReference type="PROSITE" id="PS50983">
    <property type="entry name" value="FE_B12_PBP"/>
    <property type="match status" value="1"/>
</dbReference>
<keyword evidence="1" id="KW-0812">Transmembrane</keyword>
<dbReference type="EMBL" id="DTBJ01000040">
    <property type="protein sequence ID" value="HGM58951.1"/>
    <property type="molecule type" value="Genomic_DNA"/>
</dbReference>
<accession>A0A7C4HEC7</accession>
<keyword evidence="1" id="KW-1133">Transmembrane helix</keyword>
<feature type="transmembrane region" description="Helical" evidence="1">
    <location>
        <begin position="7"/>
        <end position="25"/>
    </location>
</feature>
<sequence>MDNLSKLVFYVSFTLMILFPTIPLFSSELSIFIESGNDSWEVVDVLGRVFVFNETPLRVVSLAPSITEILFALGKQYSIIGVDAISYDDQHYNISSYVREKGIVNVGGYWWSLVDIQTIISLNPDLVIADSGAHKPLLDIFNEYGVRAFYLYGGSARNLEEVFSDIIRVGIIFNDRDRAVKLVESIQSEFLKYRDIITNQFYSVKVLFIIGLDGGIWVAGKSTFIDDVLTKLGLINAIDREGWLLLSIEDLYRIQPDAIIVASMFDISNTIKLVEEYELYSITKKVYVFKPFETDFFLRPGPLIVNVPRLIYSLLDYWNLRKPPPISEHSYLPIIVLVITLSIFVFKRIKK</sequence>
<keyword evidence="1" id="KW-0472">Membrane</keyword>
<name>A0A7C4HEC7_STAMA</name>
<dbReference type="Gene3D" id="3.40.50.1980">
    <property type="entry name" value="Nitrogenase molybdenum iron protein domain"/>
    <property type="match status" value="2"/>
</dbReference>
<dbReference type="SUPFAM" id="SSF53807">
    <property type="entry name" value="Helical backbone' metal receptor"/>
    <property type="match status" value="1"/>
</dbReference>
<evidence type="ECO:0000259" key="2">
    <source>
        <dbReference type="PROSITE" id="PS50983"/>
    </source>
</evidence>
<feature type="transmembrane region" description="Helical" evidence="1">
    <location>
        <begin position="330"/>
        <end position="346"/>
    </location>
</feature>
<proteinExistence type="predicted"/>
<organism evidence="3">
    <name type="scientific">Staphylothermus marinus</name>
    <dbReference type="NCBI Taxonomy" id="2280"/>
    <lineage>
        <taxon>Archaea</taxon>
        <taxon>Thermoproteota</taxon>
        <taxon>Thermoprotei</taxon>
        <taxon>Desulfurococcales</taxon>
        <taxon>Desulfurococcaceae</taxon>
        <taxon>Staphylothermus</taxon>
    </lineage>
</organism>
<dbReference type="GO" id="GO:0071281">
    <property type="term" value="P:cellular response to iron ion"/>
    <property type="evidence" value="ECO:0007669"/>
    <property type="project" value="TreeGrafter"/>
</dbReference>
<evidence type="ECO:0000256" key="1">
    <source>
        <dbReference type="SAM" id="Phobius"/>
    </source>
</evidence>
<evidence type="ECO:0000313" key="3">
    <source>
        <dbReference type="EMBL" id="HGM58951.1"/>
    </source>
</evidence>
<reference evidence="3" key="1">
    <citation type="journal article" date="2020" name="mSystems">
        <title>Genome- and Community-Level Interaction Insights into Carbon Utilization and Element Cycling Functions of Hydrothermarchaeota in Hydrothermal Sediment.</title>
        <authorList>
            <person name="Zhou Z."/>
            <person name="Liu Y."/>
            <person name="Xu W."/>
            <person name="Pan J."/>
            <person name="Luo Z.H."/>
            <person name="Li M."/>
        </authorList>
    </citation>
    <scope>NUCLEOTIDE SEQUENCE [LARGE SCALE GENOMIC DNA]</scope>
    <source>
        <strain evidence="3">SpSt-642</strain>
    </source>
</reference>
<dbReference type="AlphaFoldDB" id="A0A7C4HEC7"/>
<dbReference type="InterPro" id="IPR002491">
    <property type="entry name" value="ABC_transptr_periplasmic_BD"/>
</dbReference>
<dbReference type="PANTHER" id="PTHR30535:SF34">
    <property type="entry name" value="MOLYBDATE-BINDING PROTEIN MOLA"/>
    <property type="match status" value="1"/>
</dbReference>
<feature type="domain" description="Fe/B12 periplasmic-binding" evidence="2">
    <location>
        <begin position="58"/>
        <end position="322"/>
    </location>
</feature>